<sequence length="1536" mass="170601">MQRGQLTKEELDEQFEKFMKESLSDESDFTRSGRVSAAGSPERSRDAASATPERRPWWSDDRDVNPTGLSGATRNFLKSSRAIVEEESEDEAKGQQQQSSQRLPRQDVRKGTASVSISRDSLEVDEDVAGFGLDTLEEQEEKERFFRELSRGGVSTPHDLAQQQSLPSPPGSIHERRPISDDFDDSQTTVRRTFPSGLHSVDVGQESSTGISQAARDVSEAAEHPEAAAAAAASAAVRPEITGQADSVGHPETSAPPKNGGPRKPIEIPAPTSMLAKVALLDSMDSTLDTQKLLLDVRPTLGDHYEDDYEEDDHEGGNHEEDNHEEVEREEGKHETSDTRNASAPTAGPWLAESGSELDSLCRVYRSAGRLTGGSEPGQPMRDPTNHPTGHPTGANLHVQPHGLSATGSEEAPTQEELMRRIESGMPFVRSFDLLPARLHLEGPSDVTPEESQLEPPTALTIAASSDTQLDLVGPGRRPELDGVARGGGGGGGADVAGNLVETADPWGTVASTRRSEGLSPQRGTDVRHAIQQSPNVRLQESRTARVAEPQVVEARKLRTSSPYANVKSSGYGRSSSPARVERPTKTGRASTRHTRPPATRAAPGGAEKKSRAPMHSPSRGRTHTKTEPRLNPASTFNANPRRRETRKADLPPVPRAGVFVDDDFMSCVRSLAGYVDGRIRSSLLCDSAERQADQLFHGAYSSSPPRGGASPPTKEQQGGPTAELHHGDGHTGARERASGSVLVQEPSKELRDRCTEFLRREEQLNAEHAREIAELKQQNFVLHAKLVGEESARTERQTPGNSVDEKLHHLEKELRQQEVIIQGYHQENERLYKQAKDLKTMNWESEQQMVHENQRLSAELLNLKEELAQKKEQISHLREAVAPTRNRSVTGDLEGELSSAQRELDKLRQEVRSMKLANQSLEVELNKAKKECENAKTQATYLSGDKEHELKVVEQQHRQEVERLARKVAWYAENQDMLDRDAARLKAATAQIEALKQQVEELQAAIRDRGEQRRRSTGERAADARRIQDLERQVREMEDILRRRHPNSLPALMYAAASVGDRALGSDAAPGGSAELLERRLRKLEAELEAKDEEAKRGLRVMEQHYNKMKLQYEQRIKGLEEVLRERPPPSSGAGYSPHSSLDHLSVLKAGYEAREQALAAENEQLRCQLRELEGRGAAPEGHFRDGARDATDHSRLEAVVHEMRKKNDEMEGAVGRAAAGETRLGRRGGKSARRKHGNIKKRVQFEGERSKGLGIAEANGDVNAQALNLYNHNKSGNGGGGGDCGDGEEEEVEELEERHQRGAESPTQSARLKAEMERLALDAEHQRVKLQALLARAEAETCRSREEGAAQMAALRDGHKRELERLMAQQALQHASTRTAELANQTSAQEVMIAHLRQQLSELQEEHEELMLSRRREQTLQDQVVRLLQELGEARETHTPEMKQFRALEAKVVMMEQRHLRREQELTQLVQRTRQSGEQERSREAVEWRRQVLHKNAELERFRSELDSILEVLRELQRQGVVIPAMGAARTGAT</sequence>
<dbReference type="GO" id="GO:0005879">
    <property type="term" value="C:axonemal microtubule"/>
    <property type="evidence" value="ECO:0007669"/>
    <property type="project" value="TreeGrafter"/>
</dbReference>
<keyword evidence="4" id="KW-0963">Cytoplasm</keyword>
<keyword evidence="6" id="KW-0970">Cilium biogenesis/degradation</keyword>
<accession>A0AAJ7U479</accession>
<dbReference type="GO" id="GO:0005814">
    <property type="term" value="C:centriole"/>
    <property type="evidence" value="ECO:0007669"/>
    <property type="project" value="UniProtKB-SubCell"/>
</dbReference>
<dbReference type="RefSeq" id="XP_032829543.1">
    <property type="nucleotide sequence ID" value="XM_032973652.1"/>
</dbReference>
<feature type="region of interest" description="Disordered" evidence="10">
    <location>
        <begin position="699"/>
        <end position="749"/>
    </location>
</feature>
<feature type="compositionally biased region" description="Acidic residues" evidence="10">
    <location>
        <begin position="305"/>
        <end position="314"/>
    </location>
</feature>
<evidence type="ECO:0000256" key="4">
    <source>
        <dbReference type="ARBA" id="ARBA00022490"/>
    </source>
</evidence>
<feature type="compositionally biased region" description="Polar residues" evidence="10">
    <location>
        <begin position="560"/>
        <end position="578"/>
    </location>
</feature>
<evidence type="ECO:0000256" key="10">
    <source>
        <dbReference type="SAM" id="MobiDB-lite"/>
    </source>
</evidence>
<feature type="region of interest" description="Disordered" evidence="10">
    <location>
        <begin position="299"/>
        <end position="355"/>
    </location>
</feature>
<dbReference type="CTD" id="22832"/>
<feature type="coiled-coil region" evidence="9">
    <location>
        <begin position="808"/>
        <end position="939"/>
    </location>
</feature>
<keyword evidence="7 9" id="KW-0175">Coiled coil</keyword>
<feature type="compositionally biased region" description="Basic and acidic residues" evidence="10">
    <location>
        <begin position="217"/>
        <end position="226"/>
    </location>
</feature>
<evidence type="ECO:0000256" key="8">
    <source>
        <dbReference type="ARBA" id="ARBA00023212"/>
    </source>
</evidence>
<evidence type="ECO:0000256" key="7">
    <source>
        <dbReference type="ARBA" id="ARBA00023054"/>
    </source>
</evidence>
<feature type="region of interest" description="Disordered" evidence="10">
    <location>
        <begin position="19"/>
        <end position="270"/>
    </location>
</feature>
<feature type="region of interest" description="Disordered" evidence="10">
    <location>
        <begin position="368"/>
        <end position="417"/>
    </location>
</feature>
<evidence type="ECO:0000313" key="11">
    <source>
        <dbReference type="Proteomes" id="UP001318040"/>
    </source>
</evidence>
<feature type="compositionally biased region" description="Low complexity" evidence="10">
    <location>
        <begin position="227"/>
        <end position="236"/>
    </location>
</feature>
<feature type="compositionally biased region" description="Low complexity" evidence="10">
    <location>
        <begin position="699"/>
        <end position="713"/>
    </location>
</feature>
<keyword evidence="5" id="KW-0493">Microtubule</keyword>
<evidence type="ECO:0000256" key="9">
    <source>
        <dbReference type="SAM" id="Coils"/>
    </source>
</evidence>
<feature type="region of interest" description="Disordered" evidence="10">
    <location>
        <begin position="1274"/>
        <end position="1311"/>
    </location>
</feature>
<feature type="compositionally biased region" description="Basic and acidic residues" evidence="10">
    <location>
        <begin position="42"/>
        <end position="64"/>
    </location>
</feature>
<feature type="compositionally biased region" description="Basic and acidic residues" evidence="10">
    <location>
        <begin position="19"/>
        <end position="31"/>
    </location>
</feature>
<evidence type="ECO:0000313" key="12">
    <source>
        <dbReference type="RefSeq" id="XP_032829543.1"/>
    </source>
</evidence>
<protein>
    <recommendedName>
        <fullName evidence="3">Centrosomal protein of 162 kDa</fullName>
    </recommendedName>
</protein>
<keyword evidence="8" id="KW-0206">Cytoskeleton</keyword>
<feature type="coiled-coil region" evidence="9">
    <location>
        <begin position="1322"/>
        <end position="1439"/>
    </location>
</feature>
<feature type="compositionally biased region" description="Acidic residues" evidence="10">
    <location>
        <begin position="1287"/>
        <end position="1297"/>
    </location>
</feature>
<feature type="compositionally biased region" description="Polar residues" evidence="10">
    <location>
        <begin position="67"/>
        <end position="78"/>
    </location>
</feature>
<feature type="compositionally biased region" description="Basic and acidic residues" evidence="10">
    <location>
        <begin position="724"/>
        <end position="738"/>
    </location>
</feature>
<comment type="subcellular location">
    <subcellularLocation>
        <location evidence="1">Cytoplasm</location>
        <location evidence="1">Cytoskeleton</location>
        <location evidence="1">Microtubule organizing center</location>
        <location evidence="1">Centrosome</location>
        <location evidence="1">Centriole</location>
    </subcellularLocation>
</comment>
<feature type="coiled-coil region" evidence="9">
    <location>
        <begin position="979"/>
        <end position="1041"/>
    </location>
</feature>
<feature type="region of interest" description="Disordered" evidence="10">
    <location>
        <begin position="466"/>
        <end position="655"/>
    </location>
</feature>
<feature type="coiled-coil region" evidence="9">
    <location>
        <begin position="1075"/>
        <end position="1102"/>
    </location>
</feature>
<dbReference type="Proteomes" id="UP001318040">
    <property type="component" value="Chromosome 51"/>
</dbReference>
<feature type="compositionally biased region" description="Basic and acidic residues" evidence="10">
    <location>
        <begin position="141"/>
        <end position="150"/>
    </location>
</feature>
<name>A0AAJ7U479_PETMA</name>
<keyword evidence="11" id="KW-1185">Reference proteome</keyword>
<dbReference type="GO" id="GO:0060271">
    <property type="term" value="P:cilium assembly"/>
    <property type="evidence" value="ECO:0007669"/>
    <property type="project" value="TreeGrafter"/>
</dbReference>
<evidence type="ECO:0000256" key="3">
    <source>
        <dbReference type="ARBA" id="ARBA00021406"/>
    </source>
</evidence>
<organism evidence="11 12">
    <name type="scientific">Petromyzon marinus</name>
    <name type="common">Sea lamprey</name>
    <dbReference type="NCBI Taxonomy" id="7757"/>
    <lineage>
        <taxon>Eukaryota</taxon>
        <taxon>Metazoa</taxon>
        <taxon>Chordata</taxon>
        <taxon>Craniata</taxon>
        <taxon>Vertebrata</taxon>
        <taxon>Cyclostomata</taxon>
        <taxon>Hyperoartia</taxon>
        <taxon>Petromyzontiformes</taxon>
        <taxon>Petromyzontidae</taxon>
        <taxon>Petromyzon</taxon>
    </lineage>
</organism>
<gene>
    <name evidence="12" type="primary">CEP162</name>
</gene>
<proteinExistence type="inferred from homology"/>
<evidence type="ECO:0000256" key="5">
    <source>
        <dbReference type="ARBA" id="ARBA00022701"/>
    </source>
</evidence>
<feature type="compositionally biased region" description="Basic residues" evidence="10">
    <location>
        <begin position="1227"/>
        <end position="1241"/>
    </location>
</feature>
<dbReference type="PANTHER" id="PTHR34031">
    <property type="entry name" value="CENTROSOMAL PROTEIN OF 162 KDA"/>
    <property type="match status" value="1"/>
</dbReference>
<dbReference type="KEGG" id="pmrn:116953437"/>
<reference evidence="12" key="1">
    <citation type="submission" date="2025-08" db="UniProtKB">
        <authorList>
            <consortium name="RefSeq"/>
        </authorList>
    </citation>
    <scope>IDENTIFICATION</scope>
    <source>
        <tissue evidence="12">Sperm</tissue>
    </source>
</reference>
<evidence type="ECO:0000256" key="6">
    <source>
        <dbReference type="ARBA" id="ARBA00022794"/>
    </source>
</evidence>
<feature type="compositionally biased region" description="Basic and acidic residues" evidence="10">
    <location>
        <begin position="315"/>
        <end position="338"/>
    </location>
</feature>
<feature type="region of interest" description="Disordered" evidence="10">
    <location>
        <begin position="1209"/>
        <end position="1241"/>
    </location>
</feature>
<dbReference type="PANTHER" id="PTHR34031:SF1">
    <property type="entry name" value="CENTROSOMAL PROTEIN OF 162 KDA"/>
    <property type="match status" value="1"/>
</dbReference>
<feature type="compositionally biased region" description="Gly residues" evidence="10">
    <location>
        <begin position="485"/>
        <end position="495"/>
    </location>
</feature>
<dbReference type="InterPro" id="IPR038774">
    <property type="entry name" value="CEP162-like"/>
</dbReference>
<evidence type="ECO:0000256" key="1">
    <source>
        <dbReference type="ARBA" id="ARBA00004114"/>
    </source>
</evidence>
<evidence type="ECO:0000256" key="2">
    <source>
        <dbReference type="ARBA" id="ARBA00009485"/>
    </source>
</evidence>
<comment type="similarity">
    <text evidence="2">Belongs to the CEP162 family.</text>
</comment>